<dbReference type="Proteomes" id="UP000675920">
    <property type="component" value="Unplaced"/>
</dbReference>
<sequence>MSRPDPAQAASAVSTGQPAAKPIRFNAFAMACAGHQSPGLWRHPADRSHEYVKLDYWLDLARLLERGLFDGLFLADVTGVYDVHNGSPAAALRGGVQVPLDDPMLLVPAMATVTKHLGFGVTASTSYEQPALFARRMTTLDHITEGRVGWNIVTSYLDSAARNVGQQKQTSHDERYDQADDFLAAVYKLWETSWDDDAVRHDRAAGVYADPDKVHAVAHDGRWFRVPGIHLSEPSVQRTPVLFQAGTSPRGLSFAGNHAECVFLIAPTQAALARQVADVRAAVARAGRRPDSVRIYALATVITGATDAEADAKHADYRGYADIDASLALLSGWTGVDFGRVPLDATIEYLDTDAGRTALASFSKADPSRVWTVREAAEFIAIGGRGPVIVGGPRKVADQLQDWVASTGIDGFNLAYAVAPGSWADVVEHVVPELQRRGAYATSYADGPLRQRLFGHARLAPDHAGGRLRDAVRAARRAAALHPESEPELESQ</sequence>
<dbReference type="GO" id="GO:0004497">
    <property type="term" value="F:monooxygenase activity"/>
    <property type="evidence" value="ECO:0007669"/>
    <property type="project" value="UniProtKB-KW"/>
</dbReference>
<name>A0A8B6XAU0_9BURK</name>
<keyword evidence="2 6" id="KW-0288">FMN</keyword>
<keyword evidence="4" id="KW-0503">Monooxygenase</keyword>
<evidence type="ECO:0000259" key="7">
    <source>
        <dbReference type="Pfam" id="PF00296"/>
    </source>
</evidence>
<dbReference type="InterPro" id="IPR036661">
    <property type="entry name" value="Luciferase-like_sf"/>
</dbReference>
<dbReference type="OrthoDB" id="4505903at2"/>
<dbReference type="EC" id="1.-.-.-" evidence="9"/>
<protein>
    <submittedName>
        <fullName evidence="9">LLM class flavin-dependent oxidoreductase</fullName>
        <ecNumber evidence="9">1.-.-.-</ecNumber>
    </submittedName>
</protein>
<dbReference type="PANTHER" id="PTHR30011">
    <property type="entry name" value="ALKANESULFONATE MONOOXYGENASE-RELATED"/>
    <property type="match status" value="1"/>
</dbReference>
<evidence type="ECO:0000256" key="5">
    <source>
        <dbReference type="ARBA" id="ARBA00033748"/>
    </source>
</evidence>
<dbReference type="RefSeq" id="WP_084544905.1">
    <property type="nucleotide sequence ID" value="NZ_AXWS01000008.1"/>
</dbReference>
<dbReference type="InterPro" id="IPR016215">
    <property type="entry name" value="NTA_MOA"/>
</dbReference>
<reference evidence="9" key="3">
    <citation type="submission" date="2025-08" db="UniProtKB">
        <authorList>
            <consortium name="RefSeq"/>
        </authorList>
    </citation>
    <scope>IDENTIFICATION</scope>
</reference>
<organism evidence="8 9">
    <name type="scientific">Derxia gummosa DSM 723</name>
    <dbReference type="NCBI Taxonomy" id="1121388"/>
    <lineage>
        <taxon>Bacteria</taxon>
        <taxon>Pseudomonadati</taxon>
        <taxon>Pseudomonadota</taxon>
        <taxon>Betaproteobacteria</taxon>
        <taxon>Burkholderiales</taxon>
        <taxon>Alcaligenaceae</taxon>
        <taxon>Derxia</taxon>
    </lineage>
</organism>
<dbReference type="InterPro" id="IPR051260">
    <property type="entry name" value="Diverse_substr_monoxygenases"/>
</dbReference>
<evidence type="ECO:0000256" key="1">
    <source>
        <dbReference type="ARBA" id="ARBA00022630"/>
    </source>
</evidence>
<reference evidence="9" key="1">
    <citation type="journal article" date="2014" name="Arch. Biochem. Biophys.">
        <title>Flavin dependent monooxygenases.</title>
        <authorList>
            <person name="Huijbers M.M."/>
            <person name="Montersino S."/>
            <person name="Westphal A.H."/>
            <person name="Tischler D."/>
            <person name="van Berkel W.J."/>
        </authorList>
    </citation>
    <scope>NUCLEOTIDE SEQUENCE</scope>
</reference>
<dbReference type="SUPFAM" id="SSF51679">
    <property type="entry name" value="Bacterial luciferase-like"/>
    <property type="match status" value="1"/>
</dbReference>
<accession>A0A8B6XAU0</accession>
<evidence type="ECO:0000256" key="3">
    <source>
        <dbReference type="ARBA" id="ARBA00023002"/>
    </source>
</evidence>
<feature type="binding site" evidence="6">
    <location>
        <position position="122"/>
    </location>
    <ligand>
        <name>FMN</name>
        <dbReference type="ChEBI" id="CHEBI:58210"/>
    </ligand>
</feature>
<evidence type="ECO:0000256" key="4">
    <source>
        <dbReference type="ARBA" id="ARBA00023033"/>
    </source>
</evidence>
<dbReference type="PANTHER" id="PTHR30011:SF16">
    <property type="entry name" value="C2H2 FINGER DOMAIN TRANSCRIPTION FACTOR (EUROFUNG)-RELATED"/>
    <property type="match status" value="1"/>
</dbReference>
<feature type="binding site" evidence="6">
    <location>
        <position position="248"/>
    </location>
    <ligand>
        <name>FMN</name>
        <dbReference type="ChEBI" id="CHEBI:58210"/>
    </ligand>
</feature>
<dbReference type="AlphaFoldDB" id="A0A8B6XAU0"/>
<dbReference type="InterPro" id="IPR011251">
    <property type="entry name" value="Luciferase-like_dom"/>
</dbReference>
<evidence type="ECO:0000256" key="6">
    <source>
        <dbReference type="PIRSR" id="PIRSR000337-1"/>
    </source>
</evidence>
<keyword evidence="1 6" id="KW-0285">Flavoprotein</keyword>
<dbReference type="NCBIfam" id="TIGR03860">
    <property type="entry name" value="FMN_nitrolo"/>
    <property type="match status" value="1"/>
</dbReference>
<proteinExistence type="inferred from homology"/>
<evidence type="ECO:0000313" key="8">
    <source>
        <dbReference type="Proteomes" id="UP000675920"/>
    </source>
</evidence>
<dbReference type="PIRSF" id="PIRSF000337">
    <property type="entry name" value="NTA_MOA"/>
    <property type="match status" value="1"/>
</dbReference>
<evidence type="ECO:0000313" key="9">
    <source>
        <dbReference type="RefSeq" id="WP_084544905.1"/>
    </source>
</evidence>
<dbReference type="Pfam" id="PF00296">
    <property type="entry name" value="Bac_luciferase"/>
    <property type="match status" value="1"/>
</dbReference>
<evidence type="ECO:0000256" key="2">
    <source>
        <dbReference type="ARBA" id="ARBA00022643"/>
    </source>
</evidence>
<keyword evidence="8" id="KW-1185">Reference proteome</keyword>
<feature type="binding site" evidence="6">
    <location>
        <position position="76"/>
    </location>
    <ligand>
        <name>FMN</name>
        <dbReference type="ChEBI" id="CHEBI:58210"/>
    </ligand>
</feature>
<dbReference type="GO" id="GO:0016705">
    <property type="term" value="F:oxidoreductase activity, acting on paired donors, with incorporation or reduction of molecular oxygen"/>
    <property type="evidence" value="ECO:0007669"/>
    <property type="project" value="InterPro"/>
</dbReference>
<feature type="domain" description="Luciferase-like" evidence="7">
    <location>
        <begin position="42"/>
        <end position="410"/>
    </location>
</feature>
<reference evidence="9" key="2">
    <citation type="journal article" date="2021" name="Arch. Biochem. Biophys.">
        <title>New frontiers in flavin-dependent monooxygenases.</title>
        <authorList>
            <person name="Reis R.A.G."/>
            <person name="Li H."/>
            <person name="Johnson M."/>
            <person name="Sobrado P."/>
        </authorList>
    </citation>
    <scope>NUCLEOTIDE SEQUENCE</scope>
</reference>
<feature type="binding site" evidence="6">
    <location>
        <position position="172"/>
    </location>
    <ligand>
        <name>FMN</name>
        <dbReference type="ChEBI" id="CHEBI:58210"/>
    </ligand>
</feature>
<dbReference type="Gene3D" id="3.20.20.30">
    <property type="entry name" value="Luciferase-like domain"/>
    <property type="match status" value="1"/>
</dbReference>
<keyword evidence="3" id="KW-0560">Oxidoreductase</keyword>
<comment type="similarity">
    <text evidence="5">Belongs to the NtaA/SnaA/DszA monooxygenase family.</text>
</comment>
<feature type="binding site" evidence="6">
    <location>
        <position position="176"/>
    </location>
    <ligand>
        <name>FMN</name>
        <dbReference type="ChEBI" id="CHEBI:58210"/>
    </ligand>
</feature>